<reference evidence="2" key="1">
    <citation type="submission" date="2020-11" db="EMBL/GenBank/DDBJ databases">
        <authorList>
            <consortium name="DOE Joint Genome Institute"/>
            <person name="Ahrendt S."/>
            <person name="Riley R."/>
            <person name="Andreopoulos W."/>
            <person name="LaButti K."/>
            <person name="Pangilinan J."/>
            <person name="Ruiz-duenas F.J."/>
            <person name="Barrasa J.M."/>
            <person name="Sanchez-Garcia M."/>
            <person name="Camarero S."/>
            <person name="Miyauchi S."/>
            <person name="Serrano A."/>
            <person name="Linde D."/>
            <person name="Babiker R."/>
            <person name="Drula E."/>
            <person name="Ayuso-Fernandez I."/>
            <person name="Pacheco R."/>
            <person name="Padilla G."/>
            <person name="Ferreira P."/>
            <person name="Barriuso J."/>
            <person name="Kellner H."/>
            <person name="Castanera R."/>
            <person name="Alfaro M."/>
            <person name="Ramirez L."/>
            <person name="Pisabarro A.G."/>
            <person name="Kuo A."/>
            <person name="Tritt A."/>
            <person name="Lipzen A."/>
            <person name="He G."/>
            <person name="Yan M."/>
            <person name="Ng V."/>
            <person name="Cullen D."/>
            <person name="Martin F."/>
            <person name="Rosso M.-N."/>
            <person name="Henrissat B."/>
            <person name="Hibbett D."/>
            <person name="Martinez A.T."/>
            <person name="Grigoriev I.V."/>
        </authorList>
    </citation>
    <scope>NUCLEOTIDE SEQUENCE</scope>
    <source>
        <strain evidence="2">AH 44721</strain>
    </source>
</reference>
<feature type="compositionally biased region" description="Basic and acidic residues" evidence="1">
    <location>
        <begin position="26"/>
        <end position="35"/>
    </location>
</feature>
<dbReference type="AlphaFoldDB" id="A0A9P5P485"/>
<dbReference type="Proteomes" id="UP000724874">
    <property type="component" value="Unassembled WGS sequence"/>
</dbReference>
<protein>
    <submittedName>
        <fullName evidence="2">Uncharacterized protein</fullName>
    </submittedName>
</protein>
<evidence type="ECO:0000313" key="2">
    <source>
        <dbReference type="EMBL" id="KAF8913824.1"/>
    </source>
</evidence>
<keyword evidence="3" id="KW-1185">Reference proteome</keyword>
<dbReference type="OrthoDB" id="3070073at2759"/>
<evidence type="ECO:0000313" key="3">
    <source>
        <dbReference type="Proteomes" id="UP000724874"/>
    </source>
</evidence>
<feature type="region of interest" description="Disordered" evidence="1">
    <location>
        <begin position="15"/>
        <end position="35"/>
    </location>
</feature>
<dbReference type="EMBL" id="JADNYJ010000001">
    <property type="protein sequence ID" value="KAF8913824.1"/>
    <property type="molecule type" value="Genomic_DNA"/>
</dbReference>
<comment type="caution">
    <text evidence="2">The sequence shown here is derived from an EMBL/GenBank/DDBJ whole genome shotgun (WGS) entry which is preliminary data.</text>
</comment>
<name>A0A9P5P485_GYMJU</name>
<proteinExistence type="predicted"/>
<sequence>MPPAFAFLKTLKTHDKHGSAVQSPKNRVEVNNDRPRKLRKSSISTVSLLFNAIQKGERGERSPKATNTIKFPSIISPKPDDLRQKNETISRPPFPPPYQASNMEEGYIRQTLIRSETPVVSRYMSDGFRYPQVQEAIQSPSRSWSPIPSVHRESFPDEELYEDDLVDHIGSSGNWVNKQKVLPSKIGTDVEGHGLETLSNLPESSKHQHRYIEYPSSWMSRQDHWVRPWPDWSPSLRVR</sequence>
<organism evidence="2 3">
    <name type="scientific">Gymnopilus junonius</name>
    <name type="common">Spectacular rustgill mushroom</name>
    <name type="synonym">Gymnopilus spectabilis subsp. junonius</name>
    <dbReference type="NCBI Taxonomy" id="109634"/>
    <lineage>
        <taxon>Eukaryota</taxon>
        <taxon>Fungi</taxon>
        <taxon>Dikarya</taxon>
        <taxon>Basidiomycota</taxon>
        <taxon>Agaricomycotina</taxon>
        <taxon>Agaricomycetes</taxon>
        <taxon>Agaricomycetidae</taxon>
        <taxon>Agaricales</taxon>
        <taxon>Agaricineae</taxon>
        <taxon>Hymenogastraceae</taxon>
        <taxon>Gymnopilus</taxon>
    </lineage>
</organism>
<accession>A0A9P5P485</accession>
<evidence type="ECO:0000256" key="1">
    <source>
        <dbReference type="SAM" id="MobiDB-lite"/>
    </source>
</evidence>
<gene>
    <name evidence="2" type="ORF">CPB84DRAFT_1757646</name>
</gene>